<reference evidence="2 3" key="1">
    <citation type="submission" date="2024-04" db="EMBL/GenBank/DDBJ databases">
        <authorList>
            <person name="Waldvogel A.-M."/>
            <person name="Schoenle A."/>
        </authorList>
    </citation>
    <scope>NUCLEOTIDE SEQUENCE [LARGE SCALE GENOMIC DNA]</scope>
</reference>
<proteinExistence type="predicted"/>
<feature type="region of interest" description="Disordered" evidence="1">
    <location>
        <begin position="143"/>
        <end position="197"/>
    </location>
</feature>
<organism evidence="2 3">
    <name type="scientific">Knipowitschia caucasica</name>
    <name type="common">Caucasian dwarf goby</name>
    <name type="synonym">Pomatoschistus caucasicus</name>
    <dbReference type="NCBI Taxonomy" id="637954"/>
    <lineage>
        <taxon>Eukaryota</taxon>
        <taxon>Metazoa</taxon>
        <taxon>Chordata</taxon>
        <taxon>Craniata</taxon>
        <taxon>Vertebrata</taxon>
        <taxon>Euteleostomi</taxon>
        <taxon>Actinopterygii</taxon>
        <taxon>Neopterygii</taxon>
        <taxon>Teleostei</taxon>
        <taxon>Neoteleostei</taxon>
        <taxon>Acanthomorphata</taxon>
        <taxon>Gobiaria</taxon>
        <taxon>Gobiiformes</taxon>
        <taxon>Gobioidei</taxon>
        <taxon>Gobiidae</taxon>
        <taxon>Gobiinae</taxon>
        <taxon>Knipowitschia</taxon>
    </lineage>
</organism>
<accession>A0AAV2L8B4</accession>
<dbReference type="AlphaFoldDB" id="A0AAV2L8B4"/>
<sequence length="345" mass="36187">MAAAHAVVRLGLLHMRNFQRWFSRLRLHPSQDGGRLIWVPQIAASDIRFWLTPGLLRDGVTLACAVSLRRVHGRVTRGLGRGPRSELCRRLLVGLSPPHQPAGDGGSTQGTAALFSSAAGETRDGSLKQHHGGVLSEQAVGHQIPRSPSHGNGDAAVGGASPSVPEGVPRPGCPERGGRQDVQGGPTPGQVWPGPTDSCRGLAEIRSSSGRPFRQCRERTVPVLVRLKGRGRTALRGGRSGSLPLARGPAVCVSASSSPASPAAEDRTGGEVGEPFEPVAEASPECVAFKTALLLALASAKRAGDLCALSVHASCLSLETVTVWWSCGPIRLFSLRSSLRPSGRE</sequence>
<gene>
    <name evidence="2" type="ORF">KC01_LOCUS26592</name>
</gene>
<evidence type="ECO:0000256" key="1">
    <source>
        <dbReference type="SAM" id="MobiDB-lite"/>
    </source>
</evidence>
<name>A0AAV2L8B4_KNICA</name>
<dbReference type="EMBL" id="OZ035844">
    <property type="protein sequence ID" value="CAL1598169.1"/>
    <property type="molecule type" value="Genomic_DNA"/>
</dbReference>
<keyword evidence="3" id="KW-1185">Reference proteome</keyword>
<evidence type="ECO:0000313" key="2">
    <source>
        <dbReference type="EMBL" id="CAL1598169.1"/>
    </source>
</evidence>
<dbReference type="Proteomes" id="UP001497482">
    <property type="component" value="Chromosome 22"/>
</dbReference>
<protein>
    <submittedName>
        <fullName evidence="2">Uncharacterized protein</fullName>
    </submittedName>
</protein>
<evidence type="ECO:0000313" key="3">
    <source>
        <dbReference type="Proteomes" id="UP001497482"/>
    </source>
</evidence>